<keyword evidence="7" id="KW-0539">Nucleus</keyword>
<comment type="subcellular location">
    <subcellularLocation>
        <location evidence="1">Nucleus</location>
    </subcellularLocation>
</comment>
<protein>
    <recommendedName>
        <fullName evidence="10">C2H2-type domain-containing protein</fullName>
    </recommendedName>
</protein>
<dbReference type="OrthoDB" id="4748970at2759"/>
<dbReference type="SUPFAM" id="SSF57667">
    <property type="entry name" value="beta-beta-alpha zinc fingers"/>
    <property type="match status" value="2"/>
</dbReference>
<accession>A0A6A6PC02</accession>
<evidence type="ECO:0000256" key="5">
    <source>
        <dbReference type="ARBA" id="ARBA00023015"/>
    </source>
</evidence>
<feature type="region of interest" description="Disordered" evidence="9">
    <location>
        <begin position="750"/>
        <end position="774"/>
    </location>
</feature>
<evidence type="ECO:0000256" key="7">
    <source>
        <dbReference type="ARBA" id="ARBA00023242"/>
    </source>
</evidence>
<feature type="domain" description="C2H2-type" evidence="10">
    <location>
        <begin position="422"/>
        <end position="452"/>
    </location>
</feature>
<gene>
    <name evidence="11" type="ORF">BDY21DRAFT_360428</name>
</gene>
<evidence type="ECO:0000256" key="9">
    <source>
        <dbReference type="SAM" id="MobiDB-lite"/>
    </source>
</evidence>
<dbReference type="PANTHER" id="PTHR46179">
    <property type="entry name" value="ZINC FINGER PROTEIN"/>
    <property type="match status" value="1"/>
</dbReference>
<dbReference type="PROSITE" id="PS00028">
    <property type="entry name" value="ZINC_FINGER_C2H2_1"/>
    <property type="match status" value="4"/>
</dbReference>
<dbReference type="GO" id="GO:0006357">
    <property type="term" value="P:regulation of transcription by RNA polymerase II"/>
    <property type="evidence" value="ECO:0007669"/>
    <property type="project" value="TreeGrafter"/>
</dbReference>
<feature type="compositionally biased region" description="Low complexity" evidence="9">
    <location>
        <begin position="49"/>
        <end position="72"/>
    </location>
</feature>
<feature type="compositionally biased region" description="Basic and acidic residues" evidence="9">
    <location>
        <begin position="532"/>
        <end position="550"/>
    </location>
</feature>
<feature type="domain" description="C2H2-type" evidence="10">
    <location>
        <begin position="370"/>
        <end position="393"/>
    </location>
</feature>
<keyword evidence="5" id="KW-0805">Transcription regulation</keyword>
<dbReference type="Proteomes" id="UP000799766">
    <property type="component" value="Unassembled WGS sequence"/>
</dbReference>
<evidence type="ECO:0000313" key="12">
    <source>
        <dbReference type="Proteomes" id="UP000799766"/>
    </source>
</evidence>
<keyword evidence="2" id="KW-0479">Metal-binding</keyword>
<dbReference type="AlphaFoldDB" id="A0A6A6PC02"/>
<dbReference type="Gene3D" id="3.30.160.60">
    <property type="entry name" value="Classic Zinc Finger"/>
    <property type="match status" value="5"/>
</dbReference>
<dbReference type="GO" id="GO:0008270">
    <property type="term" value="F:zinc ion binding"/>
    <property type="evidence" value="ECO:0007669"/>
    <property type="project" value="UniProtKB-KW"/>
</dbReference>
<keyword evidence="4" id="KW-0862">Zinc</keyword>
<feature type="domain" description="C2H2-type" evidence="10">
    <location>
        <begin position="143"/>
        <end position="173"/>
    </location>
</feature>
<keyword evidence="3 8" id="KW-0863">Zinc-finger</keyword>
<evidence type="ECO:0000256" key="8">
    <source>
        <dbReference type="PROSITE-ProRule" id="PRU00042"/>
    </source>
</evidence>
<feature type="region of interest" description="Disordered" evidence="9">
    <location>
        <begin position="523"/>
        <end position="560"/>
    </location>
</feature>
<feature type="compositionally biased region" description="Gly residues" evidence="9">
    <location>
        <begin position="642"/>
        <end position="657"/>
    </location>
</feature>
<name>A0A6A6PC02_9PEZI</name>
<dbReference type="Pfam" id="PF00096">
    <property type="entry name" value="zf-C2H2"/>
    <property type="match status" value="1"/>
</dbReference>
<evidence type="ECO:0000259" key="10">
    <source>
        <dbReference type="PROSITE" id="PS50157"/>
    </source>
</evidence>
<dbReference type="PANTHER" id="PTHR46179:SF13">
    <property type="entry name" value="C2H2-TYPE DOMAIN-CONTAINING PROTEIN"/>
    <property type="match status" value="1"/>
</dbReference>
<feature type="compositionally biased region" description="Polar residues" evidence="9">
    <location>
        <begin position="83"/>
        <end position="103"/>
    </location>
</feature>
<evidence type="ECO:0000256" key="4">
    <source>
        <dbReference type="ARBA" id="ARBA00022833"/>
    </source>
</evidence>
<reference evidence="11" key="1">
    <citation type="journal article" date="2020" name="Stud. Mycol.">
        <title>101 Dothideomycetes genomes: a test case for predicting lifestyles and emergence of pathogens.</title>
        <authorList>
            <person name="Haridas S."/>
            <person name="Albert R."/>
            <person name="Binder M."/>
            <person name="Bloem J."/>
            <person name="Labutti K."/>
            <person name="Salamov A."/>
            <person name="Andreopoulos B."/>
            <person name="Baker S."/>
            <person name="Barry K."/>
            <person name="Bills G."/>
            <person name="Bluhm B."/>
            <person name="Cannon C."/>
            <person name="Castanera R."/>
            <person name="Culley D."/>
            <person name="Daum C."/>
            <person name="Ezra D."/>
            <person name="Gonzalez J."/>
            <person name="Henrissat B."/>
            <person name="Kuo A."/>
            <person name="Liang C."/>
            <person name="Lipzen A."/>
            <person name="Lutzoni F."/>
            <person name="Magnuson J."/>
            <person name="Mondo S."/>
            <person name="Nolan M."/>
            <person name="Ohm R."/>
            <person name="Pangilinan J."/>
            <person name="Park H.-J."/>
            <person name="Ramirez L."/>
            <person name="Alfaro M."/>
            <person name="Sun H."/>
            <person name="Tritt A."/>
            <person name="Yoshinaga Y."/>
            <person name="Zwiers L.-H."/>
            <person name="Turgeon B."/>
            <person name="Goodwin S."/>
            <person name="Spatafora J."/>
            <person name="Crous P."/>
            <person name="Grigoriev I."/>
        </authorList>
    </citation>
    <scope>NUCLEOTIDE SEQUENCE</scope>
    <source>
        <strain evidence="11">ATCC 16933</strain>
    </source>
</reference>
<evidence type="ECO:0000256" key="6">
    <source>
        <dbReference type="ARBA" id="ARBA00023163"/>
    </source>
</evidence>
<dbReference type="GO" id="GO:0005634">
    <property type="term" value="C:nucleus"/>
    <property type="evidence" value="ECO:0007669"/>
    <property type="project" value="UniProtKB-SubCell"/>
</dbReference>
<evidence type="ECO:0000313" key="11">
    <source>
        <dbReference type="EMBL" id="KAF2461277.1"/>
    </source>
</evidence>
<dbReference type="EMBL" id="MU001671">
    <property type="protein sequence ID" value="KAF2461277.1"/>
    <property type="molecule type" value="Genomic_DNA"/>
</dbReference>
<feature type="region of interest" description="Disordered" evidence="9">
    <location>
        <begin position="326"/>
        <end position="348"/>
    </location>
</feature>
<feature type="compositionally biased region" description="Low complexity" evidence="9">
    <location>
        <begin position="1"/>
        <end position="13"/>
    </location>
</feature>
<dbReference type="InterPro" id="IPR036236">
    <property type="entry name" value="Znf_C2H2_sf"/>
</dbReference>
<organism evidence="11 12">
    <name type="scientific">Lineolata rhizophorae</name>
    <dbReference type="NCBI Taxonomy" id="578093"/>
    <lineage>
        <taxon>Eukaryota</taxon>
        <taxon>Fungi</taxon>
        <taxon>Dikarya</taxon>
        <taxon>Ascomycota</taxon>
        <taxon>Pezizomycotina</taxon>
        <taxon>Dothideomycetes</taxon>
        <taxon>Dothideomycetes incertae sedis</taxon>
        <taxon>Lineolatales</taxon>
        <taxon>Lineolataceae</taxon>
        <taxon>Lineolata</taxon>
    </lineage>
</organism>
<dbReference type="InterPro" id="IPR013087">
    <property type="entry name" value="Znf_C2H2_type"/>
</dbReference>
<feature type="region of interest" description="Disordered" evidence="9">
    <location>
        <begin position="1"/>
        <end position="113"/>
    </location>
</feature>
<evidence type="ECO:0000256" key="1">
    <source>
        <dbReference type="ARBA" id="ARBA00004123"/>
    </source>
</evidence>
<dbReference type="SMART" id="SM00355">
    <property type="entry name" value="ZnF_C2H2"/>
    <property type="match status" value="9"/>
</dbReference>
<proteinExistence type="predicted"/>
<dbReference type="InterPro" id="IPR051061">
    <property type="entry name" value="Zinc_finger_trans_reg"/>
</dbReference>
<keyword evidence="6" id="KW-0804">Transcription</keyword>
<feature type="region of interest" description="Disordered" evidence="9">
    <location>
        <begin position="636"/>
        <end position="662"/>
    </location>
</feature>
<sequence length="774" mass="84032">MAGATITSAASGTEIGDKASLKRSRRLVQQKARPNLIRQSNGDDDGVNDSDAASLYSAASSNADSASSSDESYQTDDDDRRPSTQPTPLTVSSPSNPHASGANTPKRPQRPTYYCPHPGCTKTYTRPCRLSDHLRSHSNSRPYVCEEGSCGKAFLRRAHLKRHVAESHDEGRRVHVCGWVSDEGAERGDNAKGEKQKSCTASFVTAAKLKRHREAHEERLKLRCTEPRISADGEEDGRAGTCGAKFRKKATLQRHILTMHRGKEKLFVCEEQDWGGAGSHGKKCGKRYLTDSKLREHVNRVHKWRKFKCDICASEALMGGTATTAAKGNSVSQTSGATTTTVPSSNQGEHPIAFPTAALLQAHIKTAHPPRCNICSRTFASQRALRDHVDLVHPTATRISDPTSGSSAEQLRDQLLDARRTHHCTYPDCGRAFTKPFNLKQHIRTVHEGRKPFLCGPEGAKGLLAAREEEVRAWAKDVAGEGEGAEGGGNEAHVACGRSFSTKGALQEHVRVLHLDLLGMVQEHRRKKRKAKTEPRGRDDQPAKRGKGADGEPLSTLTGEGYELERGRRIACLLAPKCDFRFHRAYDLRLHVNAVHGTDMDEGQVAEALAERRALGGGPFWIGDGVGDLLDLGDEDEDGDDGGWGGVDGGEEPGWGVLGDERHQDDEDEEFGLLFGARDDALARGAARSAGPDWAYAMAGQEKNEGFMDFMAGMSANRWGTLKAHVELFTVFTSSPAVALLAAKLPLRNPATPSAHHSAKTARQRGGESGNGAW</sequence>
<evidence type="ECO:0000256" key="3">
    <source>
        <dbReference type="ARBA" id="ARBA00022771"/>
    </source>
</evidence>
<feature type="domain" description="C2H2-type" evidence="10">
    <location>
        <begin position="113"/>
        <end position="142"/>
    </location>
</feature>
<evidence type="ECO:0000256" key="2">
    <source>
        <dbReference type="ARBA" id="ARBA00022723"/>
    </source>
</evidence>
<dbReference type="PROSITE" id="PS50157">
    <property type="entry name" value="ZINC_FINGER_C2H2_2"/>
    <property type="match status" value="4"/>
</dbReference>
<keyword evidence="12" id="KW-1185">Reference proteome</keyword>